<proteinExistence type="predicted"/>
<evidence type="ECO:0000313" key="2">
    <source>
        <dbReference type="Proteomes" id="UP000789366"/>
    </source>
</evidence>
<dbReference type="Proteomes" id="UP000789366">
    <property type="component" value="Unassembled WGS sequence"/>
</dbReference>
<evidence type="ECO:0000313" key="1">
    <source>
        <dbReference type="EMBL" id="CAG8500564.1"/>
    </source>
</evidence>
<name>A0ACA9KY95_9GLOM</name>
<organism evidence="1 2">
    <name type="scientific">Cetraspora pellucida</name>
    <dbReference type="NCBI Taxonomy" id="1433469"/>
    <lineage>
        <taxon>Eukaryota</taxon>
        <taxon>Fungi</taxon>
        <taxon>Fungi incertae sedis</taxon>
        <taxon>Mucoromycota</taxon>
        <taxon>Glomeromycotina</taxon>
        <taxon>Glomeromycetes</taxon>
        <taxon>Diversisporales</taxon>
        <taxon>Gigasporaceae</taxon>
        <taxon>Cetraspora</taxon>
    </lineage>
</organism>
<keyword evidence="2" id="KW-1185">Reference proteome</keyword>
<protein>
    <submittedName>
        <fullName evidence="1">2191_t:CDS:1</fullName>
    </submittedName>
</protein>
<sequence>MYNDCHTTKKITDFIRKNEEYDTCNRCSERHKNNKQKINLNPISVKKAKLLKTSFSTEATSNILSTNFDDNNLEDSEPFWVEENASQAIQGKHLVRHPNPNYRKIQFSTKAREWIKTNIKYNLRNPEIYKCLCNKGQIDPQVHTKEQAYLEQPKFIAKGYKIIYYLENNFIRALGFITLLLNCIGIVNINEIIIDSTFKTNQKHFELFVINANHGGYGVPLAYLYILILDSNESALYNSKNKINTRVQVLYEFFNNLWQVGLFLIFALVDKDTREISAINKKSRAIGYTKAKAVKAHQQFEFVDPNWIPNTNAGVLCPEDSVKEFLEMIKRHANMHPLIPVAKDTFWNSATIYYNCVKEAYKFCYNKKLNKFWGYLWAN</sequence>
<dbReference type="EMBL" id="CAJVPW010002169">
    <property type="protein sequence ID" value="CAG8500564.1"/>
    <property type="molecule type" value="Genomic_DNA"/>
</dbReference>
<comment type="caution">
    <text evidence="1">The sequence shown here is derived from an EMBL/GenBank/DDBJ whole genome shotgun (WGS) entry which is preliminary data.</text>
</comment>
<reference evidence="1" key="1">
    <citation type="submission" date="2021-06" db="EMBL/GenBank/DDBJ databases">
        <authorList>
            <person name="Kallberg Y."/>
            <person name="Tangrot J."/>
            <person name="Rosling A."/>
        </authorList>
    </citation>
    <scope>NUCLEOTIDE SEQUENCE</scope>
    <source>
        <strain evidence="1">28 12/20/2015</strain>
    </source>
</reference>
<accession>A0ACA9KY95</accession>
<gene>
    <name evidence="1" type="ORF">SPELUC_LOCUS2994</name>
</gene>